<dbReference type="GO" id="GO:0000455">
    <property type="term" value="P:enzyme-directed rRNA pseudouridine synthesis"/>
    <property type="evidence" value="ECO:0007669"/>
    <property type="project" value="TreeGrafter"/>
</dbReference>
<dbReference type="PANTHER" id="PTHR21600:SF56">
    <property type="entry name" value="TRNA PSEUDOURIDINE SYNTHASE C"/>
    <property type="match status" value="1"/>
</dbReference>
<dbReference type="GO" id="GO:0160149">
    <property type="term" value="F:tRNA pseudouridine(65) synthase activity"/>
    <property type="evidence" value="ECO:0007669"/>
    <property type="project" value="UniProtKB-EC"/>
</dbReference>
<protein>
    <recommendedName>
        <fullName evidence="6">tRNA pseudouridine synthase C</fullName>
        <ecNumber evidence="5">5.4.99.26</ecNumber>
    </recommendedName>
    <alternativeName>
        <fullName evidence="8">tRNA pseudouridine(65) synthase</fullName>
    </alternativeName>
    <alternativeName>
        <fullName evidence="9">tRNA pseudouridylate synthase C</fullName>
    </alternativeName>
    <alternativeName>
        <fullName evidence="7">tRNA-uridine isomerase C</fullName>
    </alternativeName>
</protein>
<dbReference type="OrthoDB" id="9807829at2"/>
<evidence type="ECO:0000256" key="3">
    <source>
        <dbReference type="ARBA" id="ARBA00036607"/>
    </source>
</evidence>
<evidence type="ECO:0000256" key="4">
    <source>
        <dbReference type="ARBA" id="ARBA00037670"/>
    </source>
</evidence>
<feature type="domain" description="Pseudouridine synthase RsuA/RluA-like" evidence="10">
    <location>
        <begin position="15"/>
        <end position="164"/>
    </location>
</feature>
<dbReference type="InterPro" id="IPR006224">
    <property type="entry name" value="PsdUridine_synth_RluA-like_CS"/>
</dbReference>
<name>A0A1G6WPB3_9GAMM</name>
<dbReference type="EMBL" id="FNAG01000005">
    <property type="protein sequence ID" value="SDD66936.1"/>
    <property type="molecule type" value="Genomic_DNA"/>
</dbReference>
<dbReference type="RefSeq" id="WP_091242221.1">
    <property type="nucleotide sequence ID" value="NZ_FNAG01000005.1"/>
</dbReference>
<reference evidence="11 12" key="1">
    <citation type="submission" date="2016-10" db="EMBL/GenBank/DDBJ databases">
        <authorList>
            <person name="de Groot N.N."/>
        </authorList>
    </citation>
    <scope>NUCLEOTIDE SEQUENCE [LARGE SCALE GENOMIC DNA]</scope>
    <source>
        <strain evidence="11 12">DSM 16957</strain>
    </source>
</reference>
<dbReference type="InterPro" id="IPR020103">
    <property type="entry name" value="PsdUridine_synth_cat_dom_sf"/>
</dbReference>
<gene>
    <name evidence="11" type="ORF">SAMN04488509_10571</name>
</gene>
<evidence type="ECO:0000256" key="6">
    <source>
        <dbReference type="ARBA" id="ARBA00040675"/>
    </source>
</evidence>
<evidence type="ECO:0000313" key="11">
    <source>
        <dbReference type="EMBL" id="SDD66936.1"/>
    </source>
</evidence>
<evidence type="ECO:0000256" key="1">
    <source>
        <dbReference type="ARBA" id="ARBA00022694"/>
    </source>
</evidence>
<dbReference type="InterPro" id="IPR006145">
    <property type="entry name" value="PsdUridine_synth_RsuA/RluA"/>
</dbReference>
<sequence length="250" mass="28179">MSEAPLDLLYRDEALAVVNKPAGLLAHRSQIAAHEDRFLLDQLREQLGQRCFLAHRLDRATSGALLLAFDKSTAAALGEQFMGRSVEKTYLAVVRGWTEDSGCIEHALDAPGKPEPKPAISHYRRLATIELPHPMGGFETARYSLLAMQPETGRYRQLRRHLKHIHHHLIGDTSHGDGRHNRLFRAEFRCHRMLLHAWRIAFDHPSDGRRLDIEAPVDGEFAALLERFGWRAALPPAGIRDWGFGIGNPS</sequence>
<dbReference type="Proteomes" id="UP000199603">
    <property type="component" value="Unassembled WGS sequence"/>
</dbReference>
<evidence type="ECO:0000259" key="10">
    <source>
        <dbReference type="Pfam" id="PF00849"/>
    </source>
</evidence>
<organism evidence="11 12">
    <name type="scientific">Aquimonas voraii</name>
    <dbReference type="NCBI Taxonomy" id="265719"/>
    <lineage>
        <taxon>Bacteria</taxon>
        <taxon>Pseudomonadati</taxon>
        <taxon>Pseudomonadota</taxon>
        <taxon>Gammaproteobacteria</taxon>
        <taxon>Lysobacterales</taxon>
        <taxon>Lysobacteraceae</taxon>
        <taxon>Aquimonas</taxon>
    </lineage>
</organism>
<dbReference type="PANTHER" id="PTHR21600">
    <property type="entry name" value="MITOCHONDRIAL RNA PSEUDOURIDINE SYNTHASE"/>
    <property type="match status" value="1"/>
</dbReference>
<dbReference type="GO" id="GO:0003723">
    <property type="term" value="F:RNA binding"/>
    <property type="evidence" value="ECO:0007669"/>
    <property type="project" value="InterPro"/>
</dbReference>
<proteinExistence type="predicted"/>
<evidence type="ECO:0000256" key="7">
    <source>
        <dbReference type="ARBA" id="ARBA00041803"/>
    </source>
</evidence>
<evidence type="ECO:0000256" key="5">
    <source>
        <dbReference type="ARBA" id="ARBA00038943"/>
    </source>
</evidence>
<evidence type="ECO:0000256" key="9">
    <source>
        <dbReference type="ARBA" id="ARBA00043049"/>
    </source>
</evidence>
<comment type="catalytic activity">
    <reaction evidence="3">
        <text>uridine(65) in tRNA = pseudouridine(65) in tRNA</text>
        <dbReference type="Rhea" id="RHEA:42536"/>
        <dbReference type="Rhea" id="RHEA-COMP:10103"/>
        <dbReference type="Rhea" id="RHEA-COMP:10104"/>
        <dbReference type="ChEBI" id="CHEBI:65314"/>
        <dbReference type="ChEBI" id="CHEBI:65315"/>
        <dbReference type="EC" id="5.4.99.26"/>
    </reaction>
</comment>
<keyword evidence="1" id="KW-0819">tRNA processing</keyword>
<dbReference type="EC" id="5.4.99.26" evidence="5"/>
<evidence type="ECO:0000256" key="2">
    <source>
        <dbReference type="ARBA" id="ARBA00023235"/>
    </source>
</evidence>
<dbReference type="SUPFAM" id="SSF55120">
    <property type="entry name" value="Pseudouridine synthase"/>
    <property type="match status" value="1"/>
</dbReference>
<accession>A0A1G6WPB3</accession>
<comment type="function">
    <text evidence="4">Responsible for synthesis of pseudouridine from uracil-65 in transfer RNAs.</text>
</comment>
<dbReference type="AlphaFoldDB" id="A0A1G6WPB3"/>
<dbReference type="Pfam" id="PF00849">
    <property type="entry name" value="PseudoU_synth_2"/>
    <property type="match status" value="1"/>
</dbReference>
<evidence type="ECO:0000256" key="8">
    <source>
        <dbReference type="ARBA" id="ARBA00041975"/>
    </source>
</evidence>
<evidence type="ECO:0000313" key="12">
    <source>
        <dbReference type="Proteomes" id="UP000199603"/>
    </source>
</evidence>
<keyword evidence="2" id="KW-0413">Isomerase</keyword>
<keyword evidence="12" id="KW-1185">Reference proteome</keyword>
<dbReference type="STRING" id="265719.SAMN04488509_10571"/>
<dbReference type="Gene3D" id="3.30.2350.10">
    <property type="entry name" value="Pseudouridine synthase"/>
    <property type="match status" value="1"/>
</dbReference>
<dbReference type="InterPro" id="IPR050188">
    <property type="entry name" value="RluA_PseudoU_synthase"/>
</dbReference>
<dbReference type="PROSITE" id="PS01129">
    <property type="entry name" value="PSI_RLU"/>
    <property type="match status" value="1"/>
</dbReference>
<dbReference type="GO" id="GO:0008033">
    <property type="term" value="P:tRNA processing"/>
    <property type="evidence" value="ECO:0007669"/>
    <property type="project" value="UniProtKB-KW"/>
</dbReference>